<sequence>MGKKMLLRGSHVIAEAAVRAGCRFYFGYPITPQNELT</sequence>
<comment type="caution">
    <text evidence="1">The sequence shown here is derived from an EMBL/GenBank/DDBJ whole genome shotgun (WGS) entry which is preliminary data.</text>
</comment>
<feature type="non-terminal residue" evidence="1">
    <location>
        <position position="37"/>
    </location>
</feature>
<dbReference type="InterPro" id="IPR029061">
    <property type="entry name" value="THDP-binding"/>
</dbReference>
<protein>
    <submittedName>
        <fullName evidence="1">Uncharacterized protein</fullName>
    </submittedName>
</protein>
<proteinExistence type="predicted"/>
<dbReference type="SUPFAM" id="SSF52518">
    <property type="entry name" value="Thiamin diphosphate-binding fold (THDP-binding)"/>
    <property type="match status" value="1"/>
</dbReference>
<gene>
    <name evidence="1" type="ORF">S01H1_43877</name>
</gene>
<evidence type="ECO:0000313" key="1">
    <source>
        <dbReference type="EMBL" id="GAG02948.1"/>
    </source>
</evidence>
<organism evidence="1">
    <name type="scientific">marine sediment metagenome</name>
    <dbReference type="NCBI Taxonomy" id="412755"/>
    <lineage>
        <taxon>unclassified sequences</taxon>
        <taxon>metagenomes</taxon>
        <taxon>ecological metagenomes</taxon>
    </lineage>
</organism>
<reference evidence="1" key="1">
    <citation type="journal article" date="2014" name="Front. Microbiol.">
        <title>High frequency of phylogenetically diverse reductive dehalogenase-homologous genes in deep subseafloor sedimentary metagenomes.</title>
        <authorList>
            <person name="Kawai M."/>
            <person name="Futagami T."/>
            <person name="Toyoda A."/>
            <person name="Takaki Y."/>
            <person name="Nishi S."/>
            <person name="Hori S."/>
            <person name="Arai W."/>
            <person name="Tsubouchi T."/>
            <person name="Morono Y."/>
            <person name="Uchiyama I."/>
            <person name="Ito T."/>
            <person name="Fujiyama A."/>
            <person name="Inagaki F."/>
            <person name="Takami H."/>
        </authorList>
    </citation>
    <scope>NUCLEOTIDE SEQUENCE</scope>
    <source>
        <strain evidence="1">Expedition CK06-06</strain>
    </source>
</reference>
<name>X0URQ8_9ZZZZ</name>
<dbReference type="Gene3D" id="3.40.50.970">
    <property type="match status" value="1"/>
</dbReference>
<dbReference type="EMBL" id="BARS01027964">
    <property type="protein sequence ID" value="GAG02948.1"/>
    <property type="molecule type" value="Genomic_DNA"/>
</dbReference>
<accession>X0URQ8</accession>
<dbReference type="AlphaFoldDB" id="X0URQ8"/>